<name>A0ABN9TLR0_9DINO</name>
<proteinExistence type="predicted"/>
<organism evidence="2 3">
    <name type="scientific">Prorocentrum cordatum</name>
    <dbReference type="NCBI Taxonomy" id="2364126"/>
    <lineage>
        <taxon>Eukaryota</taxon>
        <taxon>Sar</taxon>
        <taxon>Alveolata</taxon>
        <taxon>Dinophyceae</taxon>
        <taxon>Prorocentrales</taxon>
        <taxon>Prorocentraceae</taxon>
        <taxon>Prorocentrum</taxon>
    </lineage>
</organism>
<feature type="region of interest" description="Disordered" evidence="1">
    <location>
        <begin position="115"/>
        <end position="161"/>
    </location>
</feature>
<accession>A0ABN9TLR0</accession>
<evidence type="ECO:0000256" key="1">
    <source>
        <dbReference type="SAM" id="MobiDB-lite"/>
    </source>
</evidence>
<keyword evidence="3" id="KW-1185">Reference proteome</keyword>
<evidence type="ECO:0008006" key="4">
    <source>
        <dbReference type="Google" id="ProtNLM"/>
    </source>
</evidence>
<sequence>MSRGCNVNAQGLSQADGAKLVVKNSFLELTDVGSGLSRTRSDSQIGCSTTGGCPARVDAAQDAHRDAGQSSASVQGGPGRTVSEDSVATGSHCSWAEVSNCSGYKIGGCSGIGDNSDDERGGIPGSASGDLHDAGRGPGRAEDCEAAPHSEAQWRPSGKERQHAAGTCKPCLYFGTKRGCSNGVQCGFCHLPHAIKRRPRPSKAVREQCRKRLEMLDLADDGGFNAAPSPRPATAAAVGGEIRALPSPIHDPGSSVGGGGRGLGVRRPRGGVRTLPPPPIDLREPIVGEAGTSDVATQEGLAQRSEALQYMHAIMRARARQRSSGQAVPESRTQAA</sequence>
<comment type="caution">
    <text evidence="2">The sequence shown here is derived from an EMBL/GenBank/DDBJ whole genome shotgun (WGS) entry which is preliminary data.</text>
</comment>
<protein>
    <recommendedName>
        <fullName evidence="4">C3H1-type domain-containing protein</fullName>
    </recommendedName>
</protein>
<reference evidence="2" key="1">
    <citation type="submission" date="2023-10" db="EMBL/GenBank/DDBJ databases">
        <authorList>
            <person name="Chen Y."/>
            <person name="Shah S."/>
            <person name="Dougan E. K."/>
            <person name="Thang M."/>
            <person name="Chan C."/>
        </authorList>
    </citation>
    <scope>NUCLEOTIDE SEQUENCE [LARGE SCALE GENOMIC DNA]</scope>
</reference>
<evidence type="ECO:0000313" key="2">
    <source>
        <dbReference type="EMBL" id="CAK0846165.1"/>
    </source>
</evidence>
<dbReference type="Proteomes" id="UP001189429">
    <property type="component" value="Unassembled WGS sequence"/>
</dbReference>
<evidence type="ECO:0000313" key="3">
    <source>
        <dbReference type="Proteomes" id="UP001189429"/>
    </source>
</evidence>
<gene>
    <name evidence="2" type="ORF">PCOR1329_LOCUS39746</name>
</gene>
<feature type="region of interest" description="Disordered" evidence="1">
    <location>
        <begin position="60"/>
        <end position="86"/>
    </location>
</feature>
<feature type="region of interest" description="Disordered" evidence="1">
    <location>
        <begin position="245"/>
        <end position="285"/>
    </location>
</feature>
<dbReference type="EMBL" id="CAUYUJ010014801">
    <property type="protein sequence ID" value="CAK0846165.1"/>
    <property type="molecule type" value="Genomic_DNA"/>
</dbReference>
<feature type="compositionally biased region" description="Basic and acidic residues" evidence="1">
    <location>
        <begin position="130"/>
        <end position="148"/>
    </location>
</feature>